<dbReference type="Pfam" id="PF08495">
    <property type="entry name" value="FIST"/>
    <property type="match status" value="1"/>
</dbReference>
<comment type="caution">
    <text evidence="3">The sequence shown here is derived from an EMBL/GenBank/DDBJ whole genome shotgun (WGS) entry which is preliminary data.</text>
</comment>
<proteinExistence type="predicted"/>
<keyword evidence="4" id="KW-1185">Reference proteome</keyword>
<dbReference type="Pfam" id="PF10442">
    <property type="entry name" value="FIST_C"/>
    <property type="match status" value="1"/>
</dbReference>
<sequence>METFTVIWEQSAGWSRPLPDWDGPGTLVLAFCASPMPEGRTAVRDLAAAYPTSCVMGCSTAGEIMSDAVVRDSVAVAVARFSSTRISVVNERVEHAEQSYDVGRSLGKQLLNREPDLSTIFVLSDGLSVNGSGLVSGLVDGTADKVIIMGGLAGDGERFERTWVLVDGEPRSGYVSALGFAGPHVRVGHGSRGGWGIFGPERRVTRSKGNVLYELDGQPALELYKRYLGDLAGGLPATGLLFPLAVRAPGTDERSLVRTILAVDEQEQSMTFAGDVPEGSLTQLMCANMDRLVDGAHEAAVETATEAGQPVLAVAVSCVGRRLLLGRRTEDEIDAARSALPPGTDLVGFYSYGEISSTTPGICDLHNQTMTITTIWESA</sequence>
<evidence type="ECO:0000313" key="4">
    <source>
        <dbReference type="Proteomes" id="UP000482960"/>
    </source>
</evidence>
<dbReference type="SMART" id="SM00897">
    <property type="entry name" value="FIST"/>
    <property type="match status" value="1"/>
</dbReference>
<gene>
    <name evidence="3" type="ORF">Prum_008900</name>
</gene>
<evidence type="ECO:0008006" key="5">
    <source>
        <dbReference type="Google" id="ProtNLM"/>
    </source>
</evidence>
<dbReference type="RefSeq" id="WP_173083379.1">
    <property type="nucleotide sequence ID" value="NZ_BAABJB010000016.1"/>
</dbReference>
<dbReference type="InterPro" id="IPR013702">
    <property type="entry name" value="FIST_domain_N"/>
</dbReference>
<evidence type="ECO:0000313" key="3">
    <source>
        <dbReference type="EMBL" id="GFJ87248.1"/>
    </source>
</evidence>
<feature type="domain" description="FIST" evidence="1">
    <location>
        <begin position="24"/>
        <end position="219"/>
    </location>
</feature>
<dbReference type="PANTHER" id="PTHR40252">
    <property type="entry name" value="BLR0328 PROTEIN"/>
    <property type="match status" value="1"/>
</dbReference>
<protein>
    <recommendedName>
        <fullName evidence="5">Histidine kinase</fullName>
    </recommendedName>
</protein>
<evidence type="ECO:0000259" key="1">
    <source>
        <dbReference type="SMART" id="SM00897"/>
    </source>
</evidence>
<organism evidence="3 4">
    <name type="scientific">Phytohabitans rumicis</name>
    <dbReference type="NCBI Taxonomy" id="1076125"/>
    <lineage>
        <taxon>Bacteria</taxon>
        <taxon>Bacillati</taxon>
        <taxon>Actinomycetota</taxon>
        <taxon>Actinomycetes</taxon>
        <taxon>Micromonosporales</taxon>
        <taxon>Micromonosporaceae</taxon>
    </lineage>
</organism>
<reference evidence="3 4" key="2">
    <citation type="submission" date="2020-03" db="EMBL/GenBank/DDBJ databases">
        <authorList>
            <person name="Ichikawa N."/>
            <person name="Kimura A."/>
            <person name="Kitahashi Y."/>
            <person name="Uohara A."/>
        </authorList>
    </citation>
    <scope>NUCLEOTIDE SEQUENCE [LARGE SCALE GENOMIC DNA]</scope>
    <source>
        <strain evidence="3 4">NBRC 108638</strain>
    </source>
</reference>
<dbReference type="AlphaFoldDB" id="A0A6V8KX50"/>
<accession>A0A6V8KX50</accession>
<dbReference type="SMART" id="SM01204">
    <property type="entry name" value="FIST_C"/>
    <property type="match status" value="1"/>
</dbReference>
<dbReference type="EMBL" id="BLPG01000001">
    <property type="protein sequence ID" value="GFJ87248.1"/>
    <property type="molecule type" value="Genomic_DNA"/>
</dbReference>
<dbReference type="Proteomes" id="UP000482960">
    <property type="component" value="Unassembled WGS sequence"/>
</dbReference>
<feature type="domain" description="FIST C-domain" evidence="2">
    <location>
        <begin position="220"/>
        <end position="358"/>
    </location>
</feature>
<name>A0A6V8KX50_9ACTN</name>
<reference evidence="3 4" key="1">
    <citation type="submission" date="2020-03" db="EMBL/GenBank/DDBJ databases">
        <title>Whole genome shotgun sequence of Phytohabitans rumicis NBRC 108638.</title>
        <authorList>
            <person name="Komaki H."/>
            <person name="Tamura T."/>
        </authorList>
    </citation>
    <scope>NUCLEOTIDE SEQUENCE [LARGE SCALE GENOMIC DNA]</scope>
    <source>
        <strain evidence="3 4">NBRC 108638</strain>
    </source>
</reference>
<dbReference type="InterPro" id="IPR019494">
    <property type="entry name" value="FIST_C"/>
</dbReference>
<dbReference type="PANTHER" id="PTHR40252:SF2">
    <property type="entry name" value="BLR0328 PROTEIN"/>
    <property type="match status" value="1"/>
</dbReference>
<evidence type="ECO:0000259" key="2">
    <source>
        <dbReference type="SMART" id="SM01204"/>
    </source>
</evidence>